<sequence length="323" mass="33653">MLRTLLLVVLSASYSAAVNVSVCRDATYELAIDASLLCAGSGSSPAGSRCPKAGDVAVADCHSYLPSYAGEKCVAPEDAVCQLVHEDTWGCVLPSVGCESLVKPKCPTWTYDGHETVDLNGPGFFDGSHNYDESWFVQTTTLRDLYNCGEIPTPEPSTPAPTPEPTYAPDDSVTPAPSYAPDDSVTPAPSYAPDTPVTPAPSSAPEAWSTDESPFSTSRDGDEENREGNGTVQNRAPAESSTVSLSSVDKAKSGSLGVGTIVGVAAAALAVAGIAVAAAFLQARQNADLLTDTRERRASIDYEMALTPVNGSTSPRVITSPRM</sequence>
<keyword evidence="2" id="KW-1185">Reference proteome</keyword>
<comment type="caution">
    <text evidence="1">The sequence shown here is derived from an EMBL/GenBank/DDBJ whole genome shotgun (WGS) entry which is preliminary data.</text>
</comment>
<dbReference type="EMBL" id="CM047583">
    <property type="protein sequence ID" value="KAI9912391.1"/>
    <property type="molecule type" value="Genomic_DNA"/>
</dbReference>
<accession>A0ACC0W311</accession>
<organism evidence="1 2">
    <name type="scientific">Peronosclerospora sorghi</name>
    <dbReference type="NCBI Taxonomy" id="230839"/>
    <lineage>
        <taxon>Eukaryota</taxon>
        <taxon>Sar</taxon>
        <taxon>Stramenopiles</taxon>
        <taxon>Oomycota</taxon>
        <taxon>Peronosporomycetes</taxon>
        <taxon>Peronosporales</taxon>
        <taxon>Peronosporaceae</taxon>
        <taxon>Peronosclerospora</taxon>
    </lineage>
</organism>
<gene>
    <name evidence="1" type="ORF">PsorP6_006087</name>
</gene>
<name>A0ACC0W311_9STRA</name>
<evidence type="ECO:0000313" key="1">
    <source>
        <dbReference type="EMBL" id="KAI9912391.1"/>
    </source>
</evidence>
<reference evidence="1 2" key="1">
    <citation type="journal article" date="2022" name="bioRxiv">
        <title>The genome of the oomycete Peronosclerospora sorghi, a cosmopolitan pathogen of maize and sorghum, is inflated with dispersed pseudogenes.</title>
        <authorList>
            <person name="Fletcher K."/>
            <person name="Martin F."/>
            <person name="Isakeit T."/>
            <person name="Cavanaugh K."/>
            <person name="Magill C."/>
            <person name="Michelmore R."/>
        </authorList>
    </citation>
    <scope>NUCLEOTIDE SEQUENCE [LARGE SCALE GENOMIC DNA]</scope>
    <source>
        <strain evidence="1">P6</strain>
    </source>
</reference>
<proteinExistence type="predicted"/>
<protein>
    <submittedName>
        <fullName evidence="1">Uncharacterized protein</fullName>
    </submittedName>
</protein>
<evidence type="ECO:0000313" key="2">
    <source>
        <dbReference type="Proteomes" id="UP001163321"/>
    </source>
</evidence>
<dbReference type="Proteomes" id="UP001163321">
    <property type="component" value="Chromosome 4"/>
</dbReference>